<evidence type="ECO:0000259" key="5">
    <source>
        <dbReference type="PROSITE" id="PS51194"/>
    </source>
</evidence>
<sequence>MQAKEFFGRWVALSKAEQVVVEEGMTLIKKDALEVQKNLIICNRCKQKSTKQRALLPNQRYYCPACILLGRLTTQHVLYTIKEPNYFFNISNPLTWKGKLTQNQLSCSKKIVQVQQNNQNYLLWAVTGAGKTEILFAGLADAFKKNKRVCIASPRVDVCNELYPRLKEAFKNITIILLHGYQTEKYKYTQLVICTTHQLLRFRDAFDMLIVDEVDAFPFKDDVMLLNAVNSARKPISSLIMLTATPTRSLMRKVRRKKLAVGYLPARYHGYELPVPRIIIKTDWEKKLKKGKICNSLKKTINKWINNEEPFLIFVSRIDSLNDVYLAISKFVGDRCKGETVFSADKKRIEKVQKMRNGVFQYLVTTTILERGVTFPSLNVLVLGADDELFTSASLIQIAGRVGRSAQKPDGNVVFLCSQKNRNIVNAKKQIIALNLKKERMTE</sequence>
<dbReference type="GO" id="GO:0006270">
    <property type="term" value="P:DNA replication initiation"/>
    <property type="evidence" value="ECO:0007669"/>
    <property type="project" value="TreeGrafter"/>
</dbReference>
<dbReference type="GO" id="GO:0006310">
    <property type="term" value="P:DNA recombination"/>
    <property type="evidence" value="ECO:0007669"/>
    <property type="project" value="TreeGrafter"/>
</dbReference>
<dbReference type="AlphaFoldDB" id="A0A0R1MQ95"/>
<dbReference type="Proteomes" id="UP000051448">
    <property type="component" value="Unassembled WGS sequence"/>
</dbReference>
<dbReference type="OrthoDB" id="2077914at2"/>
<dbReference type="SMART" id="SM00490">
    <property type="entry name" value="HELICc"/>
    <property type="match status" value="1"/>
</dbReference>
<evidence type="ECO:0000256" key="3">
    <source>
        <dbReference type="ARBA" id="ARBA00023125"/>
    </source>
</evidence>
<dbReference type="PANTHER" id="PTHR30580:SF1">
    <property type="entry name" value="COMF OPERON PROTEIN 1"/>
    <property type="match status" value="1"/>
</dbReference>
<keyword evidence="2" id="KW-0067">ATP-binding</keyword>
<protein>
    <submittedName>
        <fullName evidence="6">ComF operon protein 1</fullName>
    </submittedName>
</protein>
<keyword evidence="7" id="KW-1185">Reference proteome</keyword>
<dbReference type="InterPro" id="IPR027417">
    <property type="entry name" value="P-loop_NTPase"/>
</dbReference>
<comment type="caution">
    <text evidence="6">The sequence shown here is derived from an EMBL/GenBank/DDBJ whole genome shotgun (WGS) entry which is preliminary data.</text>
</comment>
<dbReference type="InterPro" id="IPR014001">
    <property type="entry name" value="Helicase_ATP-bd"/>
</dbReference>
<accession>A0A0R1MQ95</accession>
<dbReference type="GeneID" id="98310573"/>
<keyword evidence="1" id="KW-0547">Nucleotide-binding</keyword>
<evidence type="ECO:0000313" key="6">
    <source>
        <dbReference type="EMBL" id="KRL06635.1"/>
    </source>
</evidence>
<evidence type="ECO:0000256" key="2">
    <source>
        <dbReference type="ARBA" id="ARBA00022840"/>
    </source>
</evidence>
<dbReference type="GO" id="GO:0005524">
    <property type="term" value="F:ATP binding"/>
    <property type="evidence" value="ECO:0007669"/>
    <property type="project" value="UniProtKB-KW"/>
</dbReference>
<keyword evidence="3" id="KW-0238">DNA-binding</keyword>
<dbReference type="PATRIC" id="fig|1423759.3.peg.533"/>
<feature type="domain" description="Helicase C-terminal" evidence="5">
    <location>
        <begin position="300"/>
        <end position="443"/>
    </location>
</feature>
<dbReference type="Pfam" id="PF04851">
    <property type="entry name" value="ResIII"/>
    <property type="match status" value="1"/>
</dbReference>
<dbReference type="CDD" id="cd18785">
    <property type="entry name" value="SF2_C"/>
    <property type="match status" value="1"/>
</dbReference>
<dbReference type="RefSeq" id="WP_057869620.1">
    <property type="nucleotide sequence ID" value="NZ_AZDX01000017.1"/>
</dbReference>
<dbReference type="PROSITE" id="PS51192">
    <property type="entry name" value="HELICASE_ATP_BIND_1"/>
    <property type="match status" value="1"/>
</dbReference>
<dbReference type="PROSITE" id="PS51194">
    <property type="entry name" value="HELICASE_CTER"/>
    <property type="match status" value="1"/>
</dbReference>
<gene>
    <name evidence="6" type="ORF">FC92_GL000495</name>
</gene>
<dbReference type="GO" id="GO:0006302">
    <property type="term" value="P:double-strand break repair"/>
    <property type="evidence" value="ECO:0007669"/>
    <property type="project" value="TreeGrafter"/>
</dbReference>
<dbReference type="InterPro" id="IPR006935">
    <property type="entry name" value="Helicase/UvrB_N"/>
</dbReference>
<dbReference type="GO" id="GO:0043138">
    <property type="term" value="F:3'-5' DNA helicase activity"/>
    <property type="evidence" value="ECO:0007669"/>
    <property type="project" value="TreeGrafter"/>
</dbReference>
<proteinExistence type="predicted"/>
<dbReference type="InterPro" id="IPR001650">
    <property type="entry name" value="Helicase_C-like"/>
</dbReference>
<dbReference type="STRING" id="1423759.FC92_GL000495"/>
<organism evidence="6 7">
    <name type="scientific">Liquorilactobacillus hordei DSM 19519</name>
    <dbReference type="NCBI Taxonomy" id="1423759"/>
    <lineage>
        <taxon>Bacteria</taxon>
        <taxon>Bacillati</taxon>
        <taxon>Bacillota</taxon>
        <taxon>Bacilli</taxon>
        <taxon>Lactobacillales</taxon>
        <taxon>Lactobacillaceae</taxon>
        <taxon>Liquorilactobacillus</taxon>
    </lineage>
</organism>
<feature type="domain" description="Helicase ATP-binding" evidence="4">
    <location>
        <begin position="112"/>
        <end position="264"/>
    </location>
</feature>
<dbReference type="PANTHER" id="PTHR30580">
    <property type="entry name" value="PRIMOSOMAL PROTEIN N"/>
    <property type="match status" value="1"/>
</dbReference>
<name>A0A0R1MQ95_9LACO</name>
<dbReference type="GO" id="GO:0003677">
    <property type="term" value="F:DNA binding"/>
    <property type="evidence" value="ECO:0007669"/>
    <property type="project" value="UniProtKB-KW"/>
</dbReference>
<evidence type="ECO:0000259" key="4">
    <source>
        <dbReference type="PROSITE" id="PS51192"/>
    </source>
</evidence>
<dbReference type="Pfam" id="PF00271">
    <property type="entry name" value="Helicase_C"/>
    <property type="match status" value="1"/>
</dbReference>
<evidence type="ECO:0000313" key="7">
    <source>
        <dbReference type="Proteomes" id="UP000051448"/>
    </source>
</evidence>
<dbReference type="GO" id="GO:0016787">
    <property type="term" value="F:hydrolase activity"/>
    <property type="evidence" value="ECO:0007669"/>
    <property type="project" value="InterPro"/>
</dbReference>
<dbReference type="SUPFAM" id="SSF52540">
    <property type="entry name" value="P-loop containing nucleoside triphosphate hydrolases"/>
    <property type="match status" value="1"/>
</dbReference>
<dbReference type="SMART" id="SM00487">
    <property type="entry name" value="DEXDc"/>
    <property type="match status" value="1"/>
</dbReference>
<reference evidence="6 7" key="1">
    <citation type="journal article" date="2015" name="Genome Announc.">
        <title>Expanding the biotechnology potential of lactobacilli through comparative genomics of 213 strains and associated genera.</title>
        <authorList>
            <person name="Sun Z."/>
            <person name="Harris H.M."/>
            <person name="McCann A."/>
            <person name="Guo C."/>
            <person name="Argimon S."/>
            <person name="Zhang W."/>
            <person name="Yang X."/>
            <person name="Jeffery I.B."/>
            <person name="Cooney J.C."/>
            <person name="Kagawa T.F."/>
            <person name="Liu W."/>
            <person name="Song Y."/>
            <person name="Salvetti E."/>
            <person name="Wrobel A."/>
            <person name="Rasinkangas P."/>
            <person name="Parkhill J."/>
            <person name="Rea M.C."/>
            <person name="O'Sullivan O."/>
            <person name="Ritari J."/>
            <person name="Douillard F.P."/>
            <person name="Paul Ross R."/>
            <person name="Yang R."/>
            <person name="Briner A.E."/>
            <person name="Felis G.E."/>
            <person name="de Vos W.M."/>
            <person name="Barrangou R."/>
            <person name="Klaenhammer T.R."/>
            <person name="Caufield P.W."/>
            <person name="Cui Y."/>
            <person name="Zhang H."/>
            <person name="O'Toole P.W."/>
        </authorList>
    </citation>
    <scope>NUCLEOTIDE SEQUENCE [LARGE SCALE GENOMIC DNA]</scope>
    <source>
        <strain evidence="6 7">DSM 19519</strain>
    </source>
</reference>
<dbReference type="Gene3D" id="3.40.50.300">
    <property type="entry name" value="P-loop containing nucleotide triphosphate hydrolases"/>
    <property type="match status" value="2"/>
</dbReference>
<dbReference type="EMBL" id="AZDX01000017">
    <property type="protein sequence ID" value="KRL06635.1"/>
    <property type="molecule type" value="Genomic_DNA"/>
</dbReference>
<evidence type="ECO:0000256" key="1">
    <source>
        <dbReference type="ARBA" id="ARBA00022741"/>
    </source>
</evidence>